<dbReference type="AlphaFoldDB" id="R4RQH7"/>
<sequence length="208" mass="24080">MKKKIKNFIIICFCFILLTFCFVKFVFSKPDTSPSLVYVSKPKKFQNIPLTRQLAYLGLNQFIDGLDDNQFQSLYLTILQGDQEFFENDVLNCSLKTATTPLIQGTLDFLSQRLNQKFNLIINDCNSLSSVGLGRSVDLKMQNNSYHFFIKKSSDTLGDGYCFFHALIFVLREKGFILEYIINISFDKIDLVSNNQKIIKKIQKYKQI</sequence>
<dbReference type="HOGENOM" id="CLU_114409_0_0_14"/>
<accession>R4RQH7</accession>
<proteinExistence type="predicted"/>
<protein>
    <submittedName>
        <fullName evidence="1">Uncharacterized protein</fullName>
    </submittedName>
</protein>
<gene>
    <name evidence="1" type="ORF">SLY_0846</name>
</gene>
<dbReference type="EMBL" id="CP002548">
    <property type="protein sequence ID" value="AGL90761.1"/>
    <property type="molecule type" value="Genomic_DNA"/>
</dbReference>
<organism evidence="1 2">
    <name type="scientific">Strawberry lethal yellows phytoplasma (CPA) str. NZSb11</name>
    <dbReference type="NCBI Taxonomy" id="980422"/>
    <lineage>
        <taxon>Bacteria</taxon>
        <taxon>Bacillati</taxon>
        <taxon>Mycoplasmatota</taxon>
        <taxon>Mollicutes</taxon>
        <taxon>Acholeplasmatales</taxon>
        <taxon>Acholeplasmataceae</taxon>
        <taxon>Candidatus Phytoplasma</taxon>
        <taxon>16SrXII (Stolbur group)</taxon>
    </lineage>
</organism>
<dbReference type="PATRIC" id="fig|980422.3.peg.783"/>
<evidence type="ECO:0000313" key="2">
    <source>
        <dbReference type="Proteomes" id="UP000013941"/>
    </source>
</evidence>
<dbReference type="Proteomes" id="UP000013941">
    <property type="component" value="Chromosome"/>
</dbReference>
<reference evidence="1 2" key="1">
    <citation type="journal article" date="2013" name="BMC Genomics">
        <title>Comparison of the complete genome sequence of two closely related isolates of 'Candidatus Phytoplasma australiense' reveals genome plasticity.</title>
        <authorList>
            <person name="Andersen M.T."/>
            <person name="Liefting L.W."/>
            <person name="Havukkala I."/>
            <person name="Beever R.E."/>
        </authorList>
    </citation>
    <scope>NUCLEOTIDE SEQUENCE [LARGE SCALE GENOMIC DNA]</scope>
    <source>
        <strain evidence="1 2">NZSb11</strain>
    </source>
</reference>
<name>R4RQH7_PHYAS</name>
<dbReference type="KEGG" id="nzs:SLY_0846"/>
<keyword evidence="2" id="KW-1185">Reference proteome</keyword>
<evidence type="ECO:0000313" key="1">
    <source>
        <dbReference type="EMBL" id="AGL90761.1"/>
    </source>
</evidence>